<organism evidence="1">
    <name type="scientific">bioreactor metagenome</name>
    <dbReference type="NCBI Taxonomy" id="1076179"/>
    <lineage>
        <taxon>unclassified sequences</taxon>
        <taxon>metagenomes</taxon>
        <taxon>ecological metagenomes</taxon>
    </lineage>
</organism>
<accession>A0A644XQ43</accession>
<dbReference type="EMBL" id="VSSQ01002596">
    <property type="protein sequence ID" value="MPM16363.1"/>
    <property type="molecule type" value="Genomic_DNA"/>
</dbReference>
<sequence length="77" mass="8810">MAAVKYFDDLPDDSEEELFHRTADIIARMSYHGQPIHVRFTCPLCHGTAEIIRSSPMRGVARCMTCRIVMARGRIEE</sequence>
<reference evidence="1" key="1">
    <citation type="submission" date="2019-08" db="EMBL/GenBank/DDBJ databases">
        <authorList>
            <person name="Kucharzyk K."/>
            <person name="Murdoch R.W."/>
            <person name="Higgins S."/>
            <person name="Loffler F."/>
        </authorList>
    </citation>
    <scope>NUCLEOTIDE SEQUENCE</scope>
</reference>
<protein>
    <submittedName>
        <fullName evidence="1">Uncharacterized protein</fullName>
    </submittedName>
</protein>
<name>A0A644XQ43_9ZZZZ</name>
<comment type="caution">
    <text evidence="1">The sequence shown here is derived from an EMBL/GenBank/DDBJ whole genome shotgun (WGS) entry which is preliminary data.</text>
</comment>
<evidence type="ECO:0000313" key="1">
    <source>
        <dbReference type="EMBL" id="MPM16363.1"/>
    </source>
</evidence>
<gene>
    <name evidence="1" type="ORF">SDC9_62741</name>
</gene>
<proteinExistence type="predicted"/>
<dbReference type="AlphaFoldDB" id="A0A644XQ43"/>